<comment type="caution">
    <text evidence="6">Lacks conserved residue(s) required for the propagation of feature annotation.</text>
</comment>
<dbReference type="PROSITE" id="PS50068">
    <property type="entry name" value="LDLRA_2"/>
    <property type="match status" value="3"/>
</dbReference>
<dbReference type="SMART" id="SM00020">
    <property type="entry name" value="Tryp_SPc"/>
    <property type="match status" value="2"/>
</dbReference>
<feature type="compositionally biased region" description="Low complexity" evidence="7">
    <location>
        <begin position="2523"/>
        <end position="2541"/>
    </location>
</feature>
<feature type="disulfide bond" evidence="5">
    <location>
        <begin position="407"/>
        <end position="419"/>
    </location>
</feature>
<evidence type="ECO:0000259" key="10">
    <source>
        <dbReference type="PROSITE" id="PS50923"/>
    </source>
</evidence>
<dbReference type="SUPFAM" id="SSF57535">
    <property type="entry name" value="Complement control module/SCR domain"/>
    <property type="match status" value="1"/>
</dbReference>
<comment type="similarity">
    <text evidence="1">Belongs to the N-acetylmuramoyl-L-alanine amidase 2 family.</text>
</comment>
<dbReference type="InterPro" id="IPR035976">
    <property type="entry name" value="Sushi/SCR/CCP_sf"/>
</dbReference>
<dbReference type="Gene3D" id="4.10.400.10">
    <property type="entry name" value="Low-density Lipoprotein Receptor"/>
    <property type="match status" value="4"/>
</dbReference>
<dbReference type="InterPro" id="IPR036505">
    <property type="entry name" value="Amidase/PGRP_sf"/>
</dbReference>
<feature type="transmembrane region" description="Helical" evidence="8">
    <location>
        <begin position="1522"/>
        <end position="1543"/>
    </location>
</feature>
<feature type="compositionally biased region" description="Acidic residues" evidence="7">
    <location>
        <begin position="2371"/>
        <end position="2386"/>
    </location>
</feature>
<dbReference type="PRINTS" id="PR00261">
    <property type="entry name" value="LDLRECEPTOR"/>
</dbReference>
<dbReference type="InterPro" id="IPR000436">
    <property type="entry name" value="Sushi_SCR_CCP_dom"/>
</dbReference>
<evidence type="ECO:0000313" key="12">
    <source>
        <dbReference type="Proteomes" id="UP000310200"/>
    </source>
</evidence>
<dbReference type="InterPro" id="IPR002502">
    <property type="entry name" value="Amidase_domain"/>
</dbReference>
<organism evidence="11 12">
    <name type="scientific">Temnothorax longispinosus</name>
    <dbReference type="NCBI Taxonomy" id="300112"/>
    <lineage>
        <taxon>Eukaryota</taxon>
        <taxon>Metazoa</taxon>
        <taxon>Ecdysozoa</taxon>
        <taxon>Arthropoda</taxon>
        <taxon>Hexapoda</taxon>
        <taxon>Insecta</taxon>
        <taxon>Pterygota</taxon>
        <taxon>Neoptera</taxon>
        <taxon>Endopterygota</taxon>
        <taxon>Hymenoptera</taxon>
        <taxon>Apocrita</taxon>
        <taxon>Aculeata</taxon>
        <taxon>Formicoidea</taxon>
        <taxon>Formicidae</taxon>
        <taxon>Myrmicinae</taxon>
        <taxon>Temnothorax</taxon>
    </lineage>
</organism>
<dbReference type="InterPro" id="IPR015510">
    <property type="entry name" value="PGRP"/>
</dbReference>
<feature type="disulfide bond" evidence="5">
    <location>
        <begin position="373"/>
        <end position="391"/>
    </location>
</feature>
<feature type="disulfide bond" evidence="5">
    <location>
        <begin position="366"/>
        <end position="378"/>
    </location>
</feature>
<dbReference type="FunFam" id="3.40.80.10:FF:000001">
    <property type="entry name" value="Peptidoglycan recognition protein 1"/>
    <property type="match status" value="2"/>
</dbReference>
<dbReference type="InterPro" id="IPR009003">
    <property type="entry name" value="Peptidase_S1_PA"/>
</dbReference>
<dbReference type="SMART" id="SM00192">
    <property type="entry name" value="LDLa"/>
    <property type="match status" value="4"/>
</dbReference>
<feature type="compositionally biased region" description="Polar residues" evidence="7">
    <location>
        <begin position="1943"/>
        <end position="1952"/>
    </location>
</feature>
<feature type="region of interest" description="Disordered" evidence="7">
    <location>
        <begin position="1938"/>
        <end position="1969"/>
    </location>
</feature>
<protein>
    <recommendedName>
        <fullName evidence="13">Limulus clotting factor C</fullName>
    </recommendedName>
</protein>
<dbReference type="GO" id="GO:0004252">
    <property type="term" value="F:serine-type endopeptidase activity"/>
    <property type="evidence" value="ECO:0007669"/>
    <property type="project" value="InterPro"/>
</dbReference>
<dbReference type="Pfam" id="PF00089">
    <property type="entry name" value="Trypsin"/>
    <property type="match status" value="2"/>
</dbReference>
<dbReference type="InterPro" id="IPR006619">
    <property type="entry name" value="PGRP_domain_met/bac"/>
</dbReference>
<dbReference type="CDD" id="cd00190">
    <property type="entry name" value="Tryp_SPc"/>
    <property type="match status" value="2"/>
</dbReference>
<dbReference type="GO" id="GO:0006508">
    <property type="term" value="P:proteolysis"/>
    <property type="evidence" value="ECO:0007669"/>
    <property type="project" value="InterPro"/>
</dbReference>
<feature type="region of interest" description="Disordered" evidence="7">
    <location>
        <begin position="1475"/>
        <end position="1500"/>
    </location>
</feature>
<keyword evidence="12" id="KW-1185">Reference proteome</keyword>
<proteinExistence type="inferred from homology"/>
<gene>
    <name evidence="11" type="ORF">DBV15_10998</name>
</gene>
<dbReference type="Pfam" id="PF00057">
    <property type="entry name" value="Ldl_recept_a"/>
    <property type="match status" value="4"/>
</dbReference>
<feature type="region of interest" description="Disordered" evidence="7">
    <location>
        <begin position="956"/>
        <end position="1006"/>
    </location>
</feature>
<feature type="region of interest" description="Disordered" evidence="7">
    <location>
        <begin position="101"/>
        <end position="137"/>
    </location>
</feature>
<feature type="compositionally biased region" description="Polar residues" evidence="7">
    <location>
        <begin position="2436"/>
        <end position="2445"/>
    </location>
</feature>
<feature type="compositionally biased region" description="Polar residues" evidence="7">
    <location>
        <begin position="972"/>
        <end position="983"/>
    </location>
</feature>
<evidence type="ECO:0000313" key="11">
    <source>
        <dbReference type="EMBL" id="TGZ49262.1"/>
    </source>
</evidence>
<keyword evidence="3" id="KW-0391">Immunity</keyword>
<keyword evidence="4 5" id="KW-1015">Disulfide bond</keyword>
<dbReference type="InterPro" id="IPR043504">
    <property type="entry name" value="Peptidase_S1_PA_chymotrypsin"/>
</dbReference>
<feature type="region of interest" description="Disordered" evidence="7">
    <location>
        <begin position="2522"/>
        <end position="2541"/>
    </location>
</feature>
<evidence type="ECO:0000259" key="9">
    <source>
        <dbReference type="PROSITE" id="PS50240"/>
    </source>
</evidence>
<dbReference type="GO" id="GO:0008270">
    <property type="term" value="F:zinc ion binding"/>
    <property type="evidence" value="ECO:0007669"/>
    <property type="project" value="InterPro"/>
</dbReference>
<feature type="region of interest" description="Disordered" evidence="7">
    <location>
        <begin position="1362"/>
        <end position="1403"/>
    </location>
</feature>
<dbReference type="Gene3D" id="2.10.70.10">
    <property type="entry name" value="Complement Module, domain 1"/>
    <property type="match status" value="1"/>
</dbReference>
<dbReference type="PANTHER" id="PTHR11022">
    <property type="entry name" value="PEPTIDOGLYCAN RECOGNITION PROTEIN"/>
    <property type="match status" value="1"/>
</dbReference>
<evidence type="ECO:0000256" key="3">
    <source>
        <dbReference type="ARBA" id="ARBA00022859"/>
    </source>
</evidence>
<feature type="disulfide bond" evidence="5">
    <location>
        <begin position="414"/>
        <end position="432"/>
    </location>
</feature>
<feature type="compositionally biased region" description="Low complexity" evidence="7">
    <location>
        <begin position="2122"/>
        <end position="2132"/>
    </location>
</feature>
<dbReference type="STRING" id="300112.A0A4S2KIC7"/>
<feature type="region of interest" description="Disordered" evidence="7">
    <location>
        <begin position="1080"/>
        <end position="1105"/>
    </location>
</feature>
<feature type="region of interest" description="Disordered" evidence="7">
    <location>
        <begin position="2436"/>
        <end position="2469"/>
    </location>
</feature>
<feature type="region of interest" description="Disordered" evidence="7">
    <location>
        <begin position="2115"/>
        <end position="2166"/>
    </location>
</feature>
<dbReference type="SUPFAM" id="SSF57424">
    <property type="entry name" value="LDL receptor-like module"/>
    <property type="match status" value="3"/>
</dbReference>
<name>A0A4S2KIC7_9HYME</name>
<dbReference type="PANTHER" id="PTHR11022:SF41">
    <property type="entry name" value="PEPTIDOGLYCAN-RECOGNITION PROTEIN LC-RELATED"/>
    <property type="match status" value="1"/>
</dbReference>
<comment type="caution">
    <text evidence="11">The sequence shown here is derived from an EMBL/GenBank/DDBJ whole genome shotgun (WGS) entry which is preliminary data.</text>
</comment>
<feature type="compositionally biased region" description="Acidic residues" evidence="7">
    <location>
        <begin position="1388"/>
        <end position="1402"/>
    </location>
</feature>
<evidence type="ECO:0000256" key="8">
    <source>
        <dbReference type="SAM" id="Phobius"/>
    </source>
</evidence>
<keyword evidence="8" id="KW-0812">Transmembrane</keyword>
<dbReference type="GO" id="GO:0045087">
    <property type="term" value="P:innate immune response"/>
    <property type="evidence" value="ECO:0007669"/>
    <property type="project" value="UniProtKB-KW"/>
</dbReference>
<feature type="compositionally biased region" description="Polar residues" evidence="7">
    <location>
        <begin position="1475"/>
        <end position="1488"/>
    </location>
</feature>
<feature type="domain" description="Peptidase S1" evidence="9">
    <location>
        <begin position="642"/>
        <end position="915"/>
    </location>
</feature>
<feature type="compositionally biased region" description="Acidic residues" evidence="7">
    <location>
        <begin position="114"/>
        <end position="128"/>
    </location>
</feature>
<dbReference type="InterPro" id="IPR002172">
    <property type="entry name" value="LDrepeatLR_classA_rpt"/>
</dbReference>
<feature type="compositionally biased region" description="Low complexity" evidence="7">
    <location>
        <begin position="452"/>
        <end position="463"/>
    </location>
</feature>
<feature type="compositionally biased region" description="Acidic residues" evidence="7">
    <location>
        <begin position="1953"/>
        <end position="1966"/>
    </location>
</feature>
<feature type="domain" description="Peptidase S1" evidence="9">
    <location>
        <begin position="1648"/>
        <end position="1882"/>
    </location>
</feature>
<dbReference type="InterPro" id="IPR036055">
    <property type="entry name" value="LDL_receptor-like_sf"/>
</dbReference>
<feature type="region of interest" description="Disordered" evidence="7">
    <location>
        <begin position="2361"/>
        <end position="2386"/>
    </location>
</feature>
<dbReference type="Gene3D" id="2.40.10.10">
    <property type="entry name" value="Trypsin-like serine proteases"/>
    <property type="match status" value="2"/>
</dbReference>
<keyword evidence="6" id="KW-0768">Sushi</keyword>
<dbReference type="SMART" id="SM00701">
    <property type="entry name" value="PGRP"/>
    <property type="match status" value="6"/>
</dbReference>
<dbReference type="PROSITE" id="PS01209">
    <property type="entry name" value="LDLRA_1"/>
    <property type="match status" value="2"/>
</dbReference>
<reference evidence="11 12" key="1">
    <citation type="journal article" date="2019" name="Philos. Trans. R. Soc. Lond., B, Biol. Sci.">
        <title>Ant behaviour and brain gene expression of defending hosts depend on the ecological success of the intruding social parasite.</title>
        <authorList>
            <person name="Kaur R."/>
            <person name="Stoldt M."/>
            <person name="Jongepier E."/>
            <person name="Feldmeyer B."/>
            <person name="Menzel F."/>
            <person name="Bornberg-Bauer E."/>
            <person name="Foitzik S."/>
        </authorList>
    </citation>
    <scope>NUCLEOTIDE SEQUENCE [LARGE SCALE GENOMIC DNA]</scope>
    <source>
        <tissue evidence="11">Whole body</tissue>
    </source>
</reference>
<dbReference type="Gene3D" id="3.40.80.10">
    <property type="entry name" value="Peptidoglycan recognition protein-like"/>
    <property type="match status" value="6"/>
</dbReference>
<feature type="region of interest" description="Disordered" evidence="7">
    <location>
        <begin position="439"/>
        <end position="498"/>
    </location>
</feature>
<dbReference type="GO" id="GO:0009253">
    <property type="term" value="P:peptidoglycan catabolic process"/>
    <property type="evidence" value="ECO:0007669"/>
    <property type="project" value="InterPro"/>
</dbReference>
<dbReference type="Pfam" id="PF00084">
    <property type="entry name" value="Sushi"/>
    <property type="match status" value="1"/>
</dbReference>
<dbReference type="CDD" id="cd06583">
    <property type="entry name" value="PGRP"/>
    <property type="match status" value="6"/>
</dbReference>
<feature type="domain" description="Sushi" evidence="10">
    <location>
        <begin position="506"/>
        <end position="554"/>
    </location>
</feature>
<dbReference type="Proteomes" id="UP000310200">
    <property type="component" value="Unassembled WGS sequence"/>
</dbReference>
<keyword evidence="8" id="KW-0472">Membrane</keyword>
<dbReference type="InterPro" id="IPR018114">
    <property type="entry name" value="TRYPSIN_HIS"/>
</dbReference>
<evidence type="ECO:0000256" key="2">
    <source>
        <dbReference type="ARBA" id="ARBA00022588"/>
    </source>
</evidence>
<dbReference type="PROSITE" id="PS50240">
    <property type="entry name" value="TRYPSIN_DOM"/>
    <property type="match status" value="2"/>
</dbReference>
<dbReference type="PROSITE" id="PS00134">
    <property type="entry name" value="TRYPSIN_HIS"/>
    <property type="match status" value="1"/>
</dbReference>
<dbReference type="CDD" id="cd00033">
    <property type="entry name" value="CCP"/>
    <property type="match status" value="2"/>
</dbReference>
<dbReference type="SMART" id="SM00644">
    <property type="entry name" value="Ami_2"/>
    <property type="match status" value="6"/>
</dbReference>
<dbReference type="EMBL" id="QBLH01002183">
    <property type="protein sequence ID" value="TGZ49262.1"/>
    <property type="molecule type" value="Genomic_DNA"/>
</dbReference>
<keyword evidence="8" id="KW-1133">Transmembrane helix</keyword>
<feature type="disulfide bond" evidence="5">
    <location>
        <begin position="325"/>
        <end position="343"/>
    </location>
</feature>
<evidence type="ECO:0008006" key="13">
    <source>
        <dbReference type="Google" id="ProtNLM"/>
    </source>
</evidence>
<dbReference type="PROSITE" id="PS50923">
    <property type="entry name" value="SUSHI"/>
    <property type="match status" value="1"/>
</dbReference>
<dbReference type="Pfam" id="PF01510">
    <property type="entry name" value="Amidase_2"/>
    <property type="match status" value="6"/>
</dbReference>
<dbReference type="SMART" id="SM00032">
    <property type="entry name" value="CCP"/>
    <property type="match status" value="3"/>
</dbReference>
<dbReference type="InterPro" id="IPR001254">
    <property type="entry name" value="Trypsin_dom"/>
</dbReference>
<feature type="transmembrane region" description="Helical" evidence="8">
    <location>
        <begin position="1124"/>
        <end position="1147"/>
    </location>
</feature>
<evidence type="ECO:0000256" key="6">
    <source>
        <dbReference type="PROSITE-ProRule" id="PRU00302"/>
    </source>
</evidence>
<dbReference type="CDD" id="cd00112">
    <property type="entry name" value="LDLa"/>
    <property type="match status" value="4"/>
</dbReference>
<feature type="transmembrane region" description="Helical" evidence="8">
    <location>
        <begin position="2495"/>
        <end position="2516"/>
    </location>
</feature>
<evidence type="ECO:0000256" key="5">
    <source>
        <dbReference type="PROSITE-ProRule" id="PRU00124"/>
    </source>
</evidence>
<feature type="compositionally biased region" description="Acidic residues" evidence="7">
    <location>
        <begin position="985"/>
        <end position="1000"/>
    </location>
</feature>
<dbReference type="SUPFAM" id="SSF55846">
    <property type="entry name" value="N-acetylmuramoyl-L-alanine amidase-like"/>
    <property type="match status" value="6"/>
</dbReference>
<feature type="transmembrane region" description="Helical" evidence="8">
    <location>
        <begin position="2556"/>
        <end position="2577"/>
    </location>
</feature>
<evidence type="ECO:0000256" key="7">
    <source>
        <dbReference type="SAM" id="MobiDB-lite"/>
    </source>
</evidence>
<feature type="disulfide bond" evidence="5">
    <location>
        <begin position="318"/>
        <end position="330"/>
    </location>
</feature>
<evidence type="ECO:0000256" key="4">
    <source>
        <dbReference type="ARBA" id="ARBA00023157"/>
    </source>
</evidence>
<accession>A0A4S2KIC7</accession>
<dbReference type="SUPFAM" id="SSF50494">
    <property type="entry name" value="Trypsin-like serine proteases"/>
    <property type="match status" value="2"/>
</dbReference>
<sequence>MGEKLKGKEQKRIVMIKKKILKEKNIIVDNDLTWKRMDSNTGATATLVQQQHQTLDGNHHQGQKEQDNVNGTVESAEGHAVDRFCGKAQCSVKEIAVVAPDNDSVGDSSTCSDVIDDDNEEEETDVEESGTGGWILNPPVSTIVQQHQAFDPGNGYIALPNPDSSNFSDVRIKDSSNVHLGNEVNYHGPVTIHVNHVVYTNPTLNQDAIELDVINASDNIADSSTSQDNEIPNESIFPQNTELNNVTQWLWTWKHAVISCVLTLILLAILVSITVPSEIPDSLTEECIASDLLCDGKTDCRDLSDETEAECKRPEILCPNYAFRCNYGACIDKDLVCNGVSNCADNSDETQPQCLRNTTNTRTERCRENEFQCDNGQCISSDAVCDGTRNCADGSDETSKLCQSLPCPSTAFHCAYGACIDADLRCNRVDDCADSSDEDQELCRTGWPPVLPSVRPTTGTTRSPPTPAPTPTRPSRTPSGTNTCKAPPQPQNGRWKLHRSQCSDGQNCNVPEGTELGLGSYLVYSCDSGYKIRGSPDVSCSIGGKWLNIPVCRAILCKALAAPSIRSECRYDDEWISCKSPVPPRTRATLSCENSYRPETNQHLLSGQGTNVRCKANGEWEPEPMRCVPVCGTLPLGYQLTVVGGFRPNITEFPWHASMYRDEPGEPKKYFCGASIIQKNLLITAAHCVYDEFTRQPIDPNTIYILTGNLFRDYNNLFHNPIFVKRNQVKRIYIERNYVGYIGNFLSDIAVLELVTPFVLSSYLVPACIDTLSYGNVLEPGTYGKVAVFGRRAIGEPRAWYILQALTVPVISLSQCRSASQSVNMEQYVTNDKFCAGYTNGSSVSDGDVSDDSGGGLVFKTNNLWYLRGIVSDTICRGTMRGDFHGTKSFHCDYYIYSLYTEISRYIPWIQDRMDMVPLVQRQQQALDGDHQGQREQDHVNGTIASAESHAVDRFRGEAGSSARETAVVASGNGSIGDSSIQYSDVDDDDDEEEETDVEEGGAGGWITNLPVSSTIVQQQPAVATTSGDVVIPNADQPTFGDVRVQNSKNVRLVNKTCYNGPVTLKQFVYANLTPNQDKHDASSAFDNTSDLSTSKDNEAPNECAFPQNTKLNKVTQRLWTWKWHTALSCVLVLILLGIIVFIIVYFTHHPDAPTTPPIPPTLTTTVSWEIPDSSTEGSNGTENSLRIVERDEWNARPPQPLRKIKLPVSYVIICHTASNFCTTQSKCTNQLRIMQDYQMKNNFSDIAYNFLVGGDGFAYVGRSWNYKGAHSSDYNGISIGIGFIGDFTSVVPPKTQLNAAQKLIEFGVKAKKIASDYILLGNRQVHQTLDGNHHQGQKEQDNVNCTVVSAESHAVDIRFSGETERSATETAFVAPDNGDSSTHCSDVDDDDDEEEETDVEEGSWITNLPVSPTIVQRQPAFATTNGDVVLPNSDQPTFGNVRVQKSRNVRLVNQTCYNSPVTIKQFVYTNLTPNQDASRASDNTSDLPTRKDNGTPNDGCIFPQNTKLNEVTQWFWTWKRAVLSCVITLILLAIVVPITVHFTHQSDASVPLEIPTSSNEAILCKALAASSIRSECLYNDEWISCKFPVPPKTKATLSCEKSYRPETNLLSGQKTNVRCNANGEWKPEPMRCVPVCGTLPLGYQPTVVGGFRPNITEFPWHASMYRDEPGEPKKYFCGASIIQENLLTTAAHCVYDENNRQPIDANKIYILAGNLFRDYNNPFHDPNLIKRNQVKRIYIARDYLGFIGNYLWDIAVLELVTPFVLSSYLVPACIDTLSYGSILEPGTYGKVAGFGRTATGKSSAVLQALTVPVISLSQCRSTSQSVNMEQYVTNDKFCAGYTNGSSICDGDSGGGLVFKTNGLWYLREISRHISWIQDLMDTVALVQQQQQALYGDHQSKREQDHVNSTVASAESHAVVRFSGETERSARETAVVAPGNGSIGVSSTQCNNVDDDDEEEETDVEEGGVGGWITNLPVSSTIVQQQPAFATTNGDVVLPNADQPTFGDVRVKNSTNVHLVNQTCYNGPVTLKQFIYTNPTPNQDTTSASDNTSDLLTSKDNGAPNGCIFPQNTKLNKVTQWLWTWKWHTALSCVLALILLGIIVFITVHFTHQSDVSPAPSEPTTRFTWTTPPATPTPTTPKIPNSSTEGNNGTETPFRLVERNEWGARPPSEPLRKMKLPVSHVIICHTATAFCTTQSECANKLRIIQNNQMKNDYADIAYNFMVGGDGFAYVGRNWNYIGGHSGNYNGISIGIAFIGDFTSVVPPKTQLNTAKELIKFGVRDGKIAPDYKLLGHRQALMDTVVLVQQQQQALDGDHQGKREQDHVNGTVVSAKSHAVDRFSGETERSARETAIIAPGNSSIGDFSTECSDVDDDDDKEEETDVEEGGWITNLPVSSTIVQRQPAFAMNGEIAVLPNADQPIFDNVRVQNSKNIVYTNPTPNQDASKHDASSACDNASHLSTSKDNEAPNGCIFPQNTKLNKVTQWLWTWKWHMALLCVALILLGIIVFITVHLVTRDPDDASTTFTPTTPTTPTTSDIPTSPDATQWLWTWKRAVLSCVITLIFLAIVVPVTVYFTHQSDASVFPEIPTSSIEVTSRPQWLWKHVALSCVLVSILLPAVVPINDEYCIHHQDAPVPSEMSDSSIENDNGIEFRIVERDEWGARPPSDPLRKMKLPVPHVIICHTATAFCTTQSECANELRIIQDNQMKNDYADIAYNFMVGGDGLVYVGRNWNYIGGHSAEYNGKSIGIAFIGDFTSVVPPKTQLNAAQKLIELGRGAGKIAFDYKLLGSNEAETPLCIVDRDKWFARPPWRPLGKVKLPVSHVIICHTASNFCTNYVECANELRIMQDKKDLVDIAYNFLVGGDGLAYVGRSWNQTGAHSYFYKRISISIAFIGDFTSFVPPETQLNAAKELIKFGVGNGKIALDYKLLGHRQTSGRFVERDEWGAQPPSEPLTKLKLPVPYVIISHTATDFCTTQSQCTFHVRFLQIFHIESGMLSDIAYNFLVGGDGLAYVGRSCDYVGAHSISFNSKSIGISFIGTFDSVVPPEPQLRAAQKIIELGVEAGKIAPDYKLLGHRQRMGMVTLVQQQQQTLDDNHQCQKEQVNGAVVSAECHAVDRFRGEAGSSARETAVVAPGNGSVGDFSTQCSDVDDDDEEEETDVEEGGGWIASQSVSSTIVQQHQAVATPNGDVVLPNADPSNFGDVCVKNSTNVHLGNKTFYQGPVTIKQFVYTNPIPIQDASKLDSSRACDIDISDLSTSKDNGAPNESIFPQNTELNKGVNITSVRFVERNEWGAQPPSEPLTKLKLPVPYVIISHTATDFCTTQSQCTFHVRFAQTFHIESRKWSDIAYNFLVGGDGLAYVGRSWDYVGAHSFGFNIKSIGISFIGTFNSVVPPKTQIHAARKIIELGVEAGKIAPDYKLLGHRQVSKTLSPGDALYNEIKNWPHWSPQP</sequence>
<dbReference type="GO" id="GO:0008745">
    <property type="term" value="F:N-acetylmuramoyl-L-alanine amidase activity"/>
    <property type="evidence" value="ECO:0007669"/>
    <property type="project" value="InterPro"/>
</dbReference>
<evidence type="ECO:0000256" key="1">
    <source>
        <dbReference type="ARBA" id="ARBA00007553"/>
    </source>
</evidence>
<keyword evidence="2" id="KW-0399">Innate immunity</keyword>
<dbReference type="InterPro" id="IPR023415">
    <property type="entry name" value="LDLR_class-A_CS"/>
</dbReference>